<dbReference type="InterPro" id="IPR025326">
    <property type="entry name" value="DUF4232"/>
</dbReference>
<keyword evidence="3" id="KW-0238">DNA-binding</keyword>
<dbReference type="InterPro" id="IPR036388">
    <property type="entry name" value="WH-like_DNA-bd_sf"/>
</dbReference>
<evidence type="ECO:0000259" key="5">
    <source>
        <dbReference type="PROSITE" id="PS50931"/>
    </source>
</evidence>
<accession>A0ABX3XRQ0</accession>
<proteinExistence type="inferred from homology"/>
<evidence type="ECO:0000256" key="1">
    <source>
        <dbReference type="ARBA" id="ARBA00009437"/>
    </source>
</evidence>
<dbReference type="InterPro" id="IPR005119">
    <property type="entry name" value="LysR_subst-bd"/>
</dbReference>
<evidence type="ECO:0000313" key="7">
    <source>
        <dbReference type="Proteomes" id="UP000194225"/>
    </source>
</evidence>
<dbReference type="SUPFAM" id="SSF53850">
    <property type="entry name" value="Periplasmic binding protein-like II"/>
    <property type="match status" value="1"/>
</dbReference>
<dbReference type="Gene3D" id="1.10.10.10">
    <property type="entry name" value="Winged helix-like DNA-binding domain superfamily/Winged helix DNA-binding domain"/>
    <property type="match status" value="1"/>
</dbReference>
<name>A0ABX3XRQ0_STRPT</name>
<dbReference type="InterPro" id="IPR036390">
    <property type="entry name" value="WH_DNA-bd_sf"/>
</dbReference>
<comment type="similarity">
    <text evidence="1">Belongs to the LysR transcriptional regulatory family.</text>
</comment>
<dbReference type="PROSITE" id="PS50931">
    <property type="entry name" value="HTH_LYSR"/>
    <property type="match status" value="1"/>
</dbReference>
<reference evidence="6 7" key="1">
    <citation type="submission" date="2016-09" db="EMBL/GenBank/DDBJ databases">
        <title>Streptomyces platensis DSM40041, a candidate organism with high potential of specific P450 cytochromes.</title>
        <authorList>
            <person name="Grumaz C."/>
            <person name="Vainshtein Y."/>
            <person name="Kirstahler P."/>
            <person name="Sohn K."/>
        </authorList>
    </citation>
    <scope>NUCLEOTIDE SEQUENCE [LARGE SCALE GENOMIC DNA]</scope>
    <source>
        <strain evidence="6 7">DSM 40041</strain>
    </source>
</reference>
<dbReference type="SUPFAM" id="SSF46785">
    <property type="entry name" value="Winged helix' DNA-binding domain"/>
    <property type="match status" value="1"/>
</dbReference>
<dbReference type="EMBL" id="MIGA01000040">
    <property type="protein sequence ID" value="OSY41627.1"/>
    <property type="molecule type" value="Genomic_DNA"/>
</dbReference>
<keyword evidence="2" id="KW-0805">Transcription regulation</keyword>
<keyword evidence="4" id="KW-0804">Transcription</keyword>
<dbReference type="PANTHER" id="PTHR30346:SF0">
    <property type="entry name" value="HCA OPERON TRANSCRIPTIONAL ACTIVATOR HCAR"/>
    <property type="match status" value="1"/>
</dbReference>
<evidence type="ECO:0000256" key="4">
    <source>
        <dbReference type="ARBA" id="ARBA00023163"/>
    </source>
</evidence>
<organism evidence="6 7">
    <name type="scientific">Streptomyces platensis</name>
    <dbReference type="NCBI Taxonomy" id="58346"/>
    <lineage>
        <taxon>Bacteria</taxon>
        <taxon>Bacillati</taxon>
        <taxon>Actinomycetota</taxon>
        <taxon>Actinomycetes</taxon>
        <taxon>Kitasatosporales</taxon>
        <taxon>Streptomycetaceae</taxon>
        <taxon>Streptomyces</taxon>
    </lineage>
</organism>
<dbReference type="Proteomes" id="UP000194225">
    <property type="component" value="Unassembled WGS sequence"/>
</dbReference>
<dbReference type="PANTHER" id="PTHR30346">
    <property type="entry name" value="TRANSCRIPTIONAL DUAL REGULATOR HCAR-RELATED"/>
    <property type="match status" value="1"/>
</dbReference>
<evidence type="ECO:0000256" key="3">
    <source>
        <dbReference type="ARBA" id="ARBA00023125"/>
    </source>
</evidence>
<dbReference type="Pfam" id="PF14016">
    <property type="entry name" value="DUF4232"/>
    <property type="match status" value="1"/>
</dbReference>
<dbReference type="Pfam" id="PF03466">
    <property type="entry name" value="LysR_substrate"/>
    <property type="match status" value="1"/>
</dbReference>
<sequence>MPYDIDPRLLRAFTAVAEELHFTRAAARLYVAQQALSRDIRRLERELGATLFVRSTRRVALTADGERLLPYARRVLTAQDELAAAFRSVPERPLLVDVSVPIGTAHGVLEAARGRVPDDCELVARFHSGLTGAAAEMAAGRLDVSFGRYAALPADVRAGLDQQPVRLEPMAVLLRDDHPLAARPAVPLAELAGETLYAAAGNPQTVEWTDLAERLFAGRQIATAAPFPEIEGSQEFVRVVRKRGGVGAGECGVHGRAGDGAAAARRARTALAGVHGVAARAAASGAGRVARCRTGLGAAARLAGAARGRMVAPGGGRAGDGRGRVTDRRCAAYAESSHAQATAGAGKPFLNGRKSSVERTGGAAVRRRSLLGAAAAALTLTVTAGLALTGCGSPRMAALHANCTTKGLGWKVTVLKKKPHAAQRQARLSVVNKGTDPCVFSGFPAFAVHLGKGPQSDARGHGRALPIDLRRGGKVTAGLRYRDCPKGSLLNEPVAVTNDTAVVSAPHDKAGGRAVVARDEKGKRLRMNICADTIWMDPPREAAE</sequence>
<feature type="domain" description="HTH lysR-type" evidence="5">
    <location>
        <begin position="5"/>
        <end position="62"/>
    </location>
</feature>
<protein>
    <submittedName>
        <fullName evidence="6">Hca operon transcriptional activator</fullName>
    </submittedName>
</protein>
<comment type="caution">
    <text evidence="6">The sequence shown here is derived from an EMBL/GenBank/DDBJ whole genome shotgun (WGS) entry which is preliminary data.</text>
</comment>
<keyword evidence="7" id="KW-1185">Reference proteome</keyword>
<evidence type="ECO:0000256" key="2">
    <source>
        <dbReference type="ARBA" id="ARBA00023015"/>
    </source>
</evidence>
<gene>
    <name evidence="6" type="primary">hcaR_7</name>
    <name evidence="6" type="ORF">BG653_05110</name>
</gene>
<evidence type="ECO:0000313" key="6">
    <source>
        <dbReference type="EMBL" id="OSY41627.1"/>
    </source>
</evidence>
<dbReference type="PRINTS" id="PR00039">
    <property type="entry name" value="HTHLYSR"/>
</dbReference>
<dbReference type="Gene3D" id="3.40.190.10">
    <property type="entry name" value="Periplasmic binding protein-like II"/>
    <property type="match status" value="2"/>
</dbReference>
<dbReference type="Pfam" id="PF00126">
    <property type="entry name" value="HTH_1"/>
    <property type="match status" value="1"/>
</dbReference>
<dbReference type="InterPro" id="IPR000847">
    <property type="entry name" value="LysR_HTH_N"/>
</dbReference>